<keyword evidence="2" id="KW-1185">Reference proteome</keyword>
<evidence type="ECO:0000313" key="1">
    <source>
        <dbReference type="EMBL" id="MBO1320136.1"/>
    </source>
</evidence>
<gene>
    <name evidence="1" type="ORF">J3U88_16795</name>
</gene>
<dbReference type="AlphaFoldDB" id="A0A8J7U695"/>
<evidence type="ECO:0000313" key="2">
    <source>
        <dbReference type="Proteomes" id="UP000664417"/>
    </source>
</evidence>
<proteinExistence type="predicted"/>
<organism evidence="1 2">
    <name type="scientific">Acanthopleuribacter pedis</name>
    <dbReference type="NCBI Taxonomy" id="442870"/>
    <lineage>
        <taxon>Bacteria</taxon>
        <taxon>Pseudomonadati</taxon>
        <taxon>Acidobacteriota</taxon>
        <taxon>Holophagae</taxon>
        <taxon>Acanthopleuribacterales</taxon>
        <taxon>Acanthopleuribacteraceae</taxon>
        <taxon>Acanthopleuribacter</taxon>
    </lineage>
</organism>
<comment type="caution">
    <text evidence="1">The sequence shown here is derived from an EMBL/GenBank/DDBJ whole genome shotgun (WGS) entry which is preliminary data.</text>
</comment>
<sequence length="251" mass="28921">MEIRKVHLELNDVNRETSYDLGYFSIQFEDGEVTFRLYATICATHGCPCDNLKCDWFAGDEPKTTWYTADGQWLDEHQKPLPDEVQQVFRIAEQTEEFQERYLHLMYLRRRMVLRELNFEESGAFEVPKALLLRGAAPEQGSLGSIRSGGESWQLDTGFCGDPECYCYDVFLNLSPADSANPVCVRVDLEGRHDLVAPPADQAGGREQSVAKAVAKEPGLKGLLDFMRQRRRLENYARFTRKYEDKHMLFF</sequence>
<dbReference type="RefSeq" id="WP_207860087.1">
    <property type="nucleotide sequence ID" value="NZ_JAFREP010000015.1"/>
</dbReference>
<reference evidence="1" key="1">
    <citation type="submission" date="2021-03" db="EMBL/GenBank/DDBJ databases">
        <authorList>
            <person name="Wang G."/>
        </authorList>
    </citation>
    <scope>NUCLEOTIDE SEQUENCE</scope>
    <source>
        <strain evidence="1">KCTC 12899</strain>
    </source>
</reference>
<name>A0A8J7U695_9BACT</name>
<protein>
    <submittedName>
        <fullName evidence="1">Uncharacterized protein</fullName>
    </submittedName>
</protein>
<dbReference type="Proteomes" id="UP000664417">
    <property type="component" value="Unassembled WGS sequence"/>
</dbReference>
<accession>A0A8J7U695</accession>
<dbReference type="EMBL" id="JAFREP010000015">
    <property type="protein sequence ID" value="MBO1320136.1"/>
    <property type="molecule type" value="Genomic_DNA"/>
</dbReference>